<proteinExistence type="predicted"/>
<keyword evidence="3" id="KW-1185">Reference proteome</keyword>
<evidence type="ECO:0000256" key="1">
    <source>
        <dbReference type="SAM" id="MobiDB-lite"/>
    </source>
</evidence>
<name>A0ABY1QND2_9BACT</name>
<evidence type="ECO:0000313" key="3">
    <source>
        <dbReference type="Proteomes" id="UP001158067"/>
    </source>
</evidence>
<evidence type="ECO:0000313" key="2">
    <source>
        <dbReference type="EMBL" id="SMP74309.1"/>
    </source>
</evidence>
<sequence length="49" mass="5469">MPLETREQKTPFPQPHRAIHDLSRKQGPDSEPSPNIPCLPGRDSHGPIC</sequence>
<comment type="caution">
    <text evidence="2">The sequence shown here is derived from an EMBL/GenBank/DDBJ whole genome shotgun (WGS) entry which is preliminary data.</text>
</comment>
<dbReference type="Proteomes" id="UP001158067">
    <property type="component" value="Unassembled WGS sequence"/>
</dbReference>
<protein>
    <submittedName>
        <fullName evidence="2">Uncharacterized protein</fullName>
    </submittedName>
</protein>
<dbReference type="EMBL" id="FXUG01000017">
    <property type="protein sequence ID" value="SMP74309.1"/>
    <property type="molecule type" value="Genomic_DNA"/>
</dbReference>
<feature type="region of interest" description="Disordered" evidence="1">
    <location>
        <begin position="1"/>
        <end position="49"/>
    </location>
</feature>
<organism evidence="2 3">
    <name type="scientific">Neorhodopirellula lusitana</name>
    <dbReference type="NCBI Taxonomy" id="445327"/>
    <lineage>
        <taxon>Bacteria</taxon>
        <taxon>Pseudomonadati</taxon>
        <taxon>Planctomycetota</taxon>
        <taxon>Planctomycetia</taxon>
        <taxon>Pirellulales</taxon>
        <taxon>Pirellulaceae</taxon>
        <taxon>Neorhodopirellula</taxon>
    </lineage>
</organism>
<gene>
    <name evidence="2" type="ORF">SAMN06265222_117104</name>
</gene>
<reference evidence="2 3" key="1">
    <citation type="submission" date="2017-05" db="EMBL/GenBank/DDBJ databases">
        <authorList>
            <person name="Varghese N."/>
            <person name="Submissions S."/>
        </authorList>
    </citation>
    <scope>NUCLEOTIDE SEQUENCE [LARGE SCALE GENOMIC DNA]</scope>
    <source>
        <strain evidence="2 3">DSM 25457</strain>
    </source>
</reference>
<feature type="compositionally biased region" description="Basic and acidic residues" evidence="1">
    <location>
        <begin position="18"/>
        <end position="28"/>
    </location>
</feature>
<accession>A0ABY1QND2</accession>